<dbReference type="GO" id="GO:0006355">
    <property type="term" value="P:regulation of DNA-templated transcription"/>
    <property type="evidence" value="ECO:0007669"/>
    <property type="project" value="InterPro"/>
</dbReference>
<feature type="compositionally biased region" description="Basic and acidic residues" evidence="4">
    <location>
        <begin position="8"/>
        <end position="20"/>
    </location>
</feature>
<feature type="compositionally biased region" description="Basic and acidic residues" evidence="4">
    <location>
        <begin position="172"/>
        <end position="183"/>
    </location>
</feature>
<evidence type="ECO:0000256" key="1">
    <source>
        <dbReference type="ARBA" id="ARBA00008275"/>
    </source>
</evidence>
<gene>
    <name evidence="6" type="primary">LOC115216405</name>
</gene>
<sequence>MRHANSRRGSDDSSEEGTREIKSQLNELEDKYKKAMVGSAQLHNEKQALVYEVDLLKDQLEEQEEEVIEYQRQFKDKCKELESKKRSYQDLDTECKTAKYQLEQRDKIIRENGMVIIISDEGVWSLVKASSPNGPLTAGIPTLDIVDSKLSHDVDSSLDSVVYDSALSLTESSHDLNSDDRMSKSRMSIDSSAGYTAKPHGSTRDLSSSGRRNSLVSNGQRSIFSRDSSPKSGILDRRASQRSIYSPEPLSRGQAFRSRETSIDPRSGENAAILEENKLLKEEVKKLTQNLEEERSKKNVDNHQMIEANGPEMQLYEIQREASKQIHEYKLKLQKAEQDIATLEGSVNRLDSQVRRYKSDAEDSEKLEDELKQEKRKLVRELREAQSQIEELRNHNSHLQKRLEKMKQSRNLVK</sequence>
<evidence type="ECO:0000256" key="3">
    <source>
        <dbReference type="SAM" id="Coils"/>
    </source>
</evidence>
<evidence type="ECO:0000256" key="4">
    <source>
        <dbReference type="SAM" id="MobiDB-lite"/>
    </source>
</evidence>
<feature type="region of interest" description="Disordered" evidence="4">
    <location>
        <begin position="172"/>
        <end position="270"/>
    </location>
</feature>
<keyword evidence="5" id="KW-1185">Reference proteome</keyword>
<dbReference type="Proteomes" id="UP000515154">
    <property type="component" value="Linkage group LG10"/>
</dbReference>
<evidence type="ECO:0000313" key="6">
    <source>
        <dbReference type="RefSeq" id="XP_036362676.1"/>
    </source>
</evidence>
<evidence type="ECO:0000313" key="5">
    <source>
        <dbReference type="Proteomes" id="UP000515154"/>
    </source>
</evidence>
<dbReference type="InterPro" id="IPR019139">
    <property type="entry name" value="LRRFIP1/2"/>
</dbReference>
<comment type="similarity">
    <text evidence="1">Belongs to the LRRFIP family.</text>
</comment>
<reference evidence="6" key="1">
    <citation type="submission" date="2025-08" db="UniProtKB">
        <authorList>
            <consortium name="RefSeq"/>
        </authorList>
    </citation>
    <scope>IDENTIFICATION</scope>
</reference>
<dbReference type="AlphaFoldDB" id="A0A7E6F4G8"/>
<accession>A0A7E6F4G8</accession>
<protein>
    <submittedName>
        <fullName evidence="6">Leucine-rich repeat flightless-interacting protein 2 isoform X2</fullName>
    </submittedName>
</protein>
<dbReference type="PANTHER" id="PTHR19212">
    <property type="entry name" value="LEUCINE RICH REPEAT IN FLII INTERACTING PROTEIN"/>
    <property type="match status" value="1"/>
</dbReference>
<feature type="compositionally biased region" description="Polar residues" evidence="4">
    <location>
        <begin position="185"/>
        <end position="194"/>
    </location>
</feature>
<proteinExistence type="inferred from homology"/>
<name>A0A7E6F4G8_9MOLL</name>
<dbReference type="Pfam" id="PF09738">
    <property type="entry name" value="LRRFIP"/>
    <property type="match status" value="2"/>
</dbReference>
<feature type="compositionally biased region" description="Polar residues" evidence="4">
    <location>
        <begin position="204"/>
        <end position="231"/>
    </location>
</feature>
<keyword evidence="2 3" id="KW-0175">Coiled coil</keyword>
<feature type="coiled-coil region" evidence="3">
    <location>
        <begin position="25"/>
        <end position="91"/>
    </location>
</feature>
<feature type="region of interest" description="Disordered" evidence="4">
    <location>
        <begin position="1"/>
        <end position="20"/>
    </location>
</feature>
<dbReference type="Gene3D" id="1.20.5.4090">
    <property type="match status" value="1"/>
</dbReference>
<organism evidence="5 6">
    <name type="scientific">Octopus sinensis</name>
    <name type="common">East Asian common octopus</name>
    <dbReference type="NCBI Taxonomy" id="2607531"/>
    <lineage>
        <taxon>Eukaryota</taxon>
        <taxon>Metazoa</taxon>
        <taxon>Spiralia</taxon>
        <taxon>Lophotrochozoa</taxon>
        <taxon>Mollusca</taxon>
        <taxon>Cephalopoda</taxon>
        <taxon>Coleoidea</taxon>
        <taxon>Octopodiformes</taxon>
        <taxon>Octopoda</taxon>
        <taxon>Incirrata</taxon>
        <taxon>Octopodidae</taxon>
        <taxon>Octopus</taxon>
    </lineage>
</organism>
<feature type="region of interest" description="Disordered" evidence="4">
    <location>
        <begin position="389"/>
        <end position="414"/>
    </location>
</feature>
<dbReference type="PANTHER" id="PTHR19212:SF0">
    <property type="entry name" value="LD07988P"/>
    <property type="match status" value="1"/>
</dbReference>
<dbReference type="RefSeq" id="XP_036362676.1">
    <property type="nucleotide sequence ID" value="XM_036506783.1"/>
</dbReference>
<feature type="compositionally biased region" description="Basic and acidic residues" evidence="4">
    <location>
        <begin position="257"/>
        <end position="267"/>
    </location>
</feature>
<evidence type="ECO:0000256" key="2">
    <source>
        <dbReference type="ARBA" id="ARBA00023054"/>
    </source>
</evidence>